<name>A0ABX0YQG0_STRTL</name>
<accession>A0ABX0YQG0</accession>
<gene>
    <name evidence="1" type="ORF">HCJ95_03610</name>
</gene>
<proteinExistence type="predicted"/>
<keyword evidence="2" id="KW-1185">Reference proteome</keyword>
<dbReference type="RefSeq" id="WP_168130934.1">
    <property type="nucleotide sequence ID" value="NZ_BMVZ01000001.1"/>
</dbReference>
<dbReference type="EMBL" id="JAATEL010000003">
    <property type="protein sequence ID" value="NJP13399.1"/>
    <property type="molecule type" value="Genomic_DNA"/>
</dbReference>
<comment type="caution">
    <text evidence="1">The sequence shown here is derived from an EMBL/GenBank/DDBJ whole genome shotgun (WGS) entry which is preliminary data.</text>
</comment>
<dbReference type="Proteomes" id="UP000635996">
    <property type="component" value="Unassembled WGS sequence"/>
</dbReference>
<evidence type="ECO:0000313" key="2">
    <source>
        <dbReference type="Proteomes" id="UP000635996"/>
    </source>
</evidence>
<evidence type="ECO:0000313" key="1">
    <source>
        <dbReference type="EMBL" id="NJP13399.1"/>
    </source>
</evidence>
<organism evidence="1 2">
    <name type="scientific">Streptomyces thermoviolaceus subsp. thermoviolaceus</name>
    <dbReference type="NCBI Taxonomy" id="66860"/>
    <lineage>
        <taxon>Bacteria</taxon>
        <taxon>Bacillati</taxon>
        <taxon>Actinomycetota</taxon>
        <taxon>Actinomycetes</taxon>
        <taxon>Kitasatosporales</taxon>
        <taxon>Streptomycetaceae</taxon>
        <taxon>Streptomyces</taxon>
    </lineage>
</organism>
<reference evidence="1 2" key="1">
    <citation type="submission" date="2020-03" db="EMBL/GenBank/DDBJ databases">
        <title>WGS of actinomycetes isolated from Thailand.</title>
        <authorList>
            <person name="Thawai C."/>
        </authorList>
    </citation>
    <scope>NUCLEOTIDE SEQUENCE [LARGE SCALE GENOMIC DNA]</scope>
    <source>
        <strain evidence="1 2">NBRC 13905</strain>
    </source>
</reference>
<protein>
    <submittedName>
        <fullName evidence="1">Uncharacterized protein</fullName>
    </submittedName>
</protein>
<sequence length="409" mass="43547">MKLSFLEPVTGAPGPWAGVLMDTSRDGEDPDRAIARRWRHLRTTLRTQGADEATLKALDAAVGTDRDIPGRHGQALFATHGHLALTVGLPDPPEHDTARFGALADLLPVALAHAPDIPYLAVVLTRGDPAAAAGTDGRPDGAGEVHVAGEAGRWPAGRLAPGQRLTRRLPVRDWPHEAAQVACDLVDLADGRHAEVVVVCRDDGAPRLADALIDRLPIHLRNSLTLIDCDEHGPDVPHVMDAGDATGTHACGGTDTGDGVAAHGCPARRALAESHLAQVLDGGLSREDERFVDVFFTQRARHRSRSEGTAAVVRALRRRQAQAVLLSTPLKLPEHLWFDQRSGRIALTGDEAASLGMTDAQPQPAASALLYATVRTGAELVVLPPDETLLTDGVGVVLRYRDVTDMNLL</sequence>